<name>A0A0F9BEX7_9ZZZZ</name>
<accession>A0A0F9BEX7</accession>
<evidence type="ECO:0000259" key="1">
    <source>
        <dbReference type="Pfam" id="PF07589"/>
    </source>
</evidence>
<feature type="non-terminal residue" evidence="2">
    <location>
        <position position="1"/>
    </location>
</feature>
<evidence type="ECO:0000313" key="2">
    <source>
        <dbReference type="EMBL" id="KKK82976.1"/>
    </source>
</evidence>
<dbReference type="NCBIfam" id="TIGR03382">
    <property type="entry name" value="GC_trans_RRR"/>
    <property type="match status" value="1"/>
</dbReference>
<dbReference type="EMBL" id="LAZR01052433">
    <property type="protein sequence ID" value="KKK82976.1"/>
    <property type="molecule type" value="Genomic_DNA"/>
</dbReference>
<proteinExistence type="predicted"/>
<dbReference type="AlphaFoldDB" id="A0A0F9BEX7"/>
<dbReference type="NCBIfam" id="TIGR02595">
    <property type="entry name" value="PEP_CTERM"/>
    <property type="match status" value="1"/>
</dbReference>
<dbReference type="InterPro" id="IPR017756">
    <property type="entry name" value="TM_Gly-Cys-Arg_CS"/>
</dbReference>
<dbReference type="Pfam" id="PF07589">
    <property type="entry name" value="PEP-CTERM"/>
    <property type="match status" value="1"/>
</dbReference>
<gene>
    <name evidence="2" type="ORF">LCGC14_2798020</name>
</gene>
<comment type="caution">
    <text evidence="2">The sequence shown here is derived from an EMBL/GenBank/DDBJ whole genome shotgun (WGS) entry which is preliminary data.</text>
</comment>
<protein>
    <recommendedName>
        <fullName evidence="1">Ice-binding protein C-terminal domain-containing protein</fullName>
    </recommendedName>
</protein>
<reference evidence="2" key="1">
    <citation type="journal article" date="2015" name="Nature">
        <title>Complex archaea that bridge the gap between prokaryotes and eukaryotes.</title>
        <authorList>
            <person name="Spang A."/>
            <person name="Saw J.H."/>
            <person name="Jorgensen S.L."/>
            <person name="Zaremba-Niedzwiedzka K."/>
            <person name="Martijn J."/>
            <person name="Lind A.E."/>
            <person name="van Eijk R."/>
            <person name="Schleper C."/>
            <person name="Guy L."/>
            <person name="Ettema T.J."/>
        </authorList>
    </citation>
    <scope>NUCLEOTIDE SEQUENCE</scope>
</reference>
<sequence>PAVIDIELIALSLVSVAPITVSYNGGFSTALYDVAVDLQSKPTAGQFLGLSYDVGGESGDIADSSFDIEYRIQFIPLGTEPPVELNNIPSSGIDGFLEDVGFGMPWALEFPPGCPIQDPLAPFVPGSVSPCPVPIGMDIGNGSITFAFTPTPEPATMAMLAVGAAALLRRRRRPRA</sequence>
<organism evidence="2">
    <name type="scientific">marine sediment metagenome</name>
    <dbReference type="NCBI Taxonomy" id="412755"/>
    <lineage>
        <taxon>unclassified sequences</taxon>
        <taxon>metagenomes</taxon>
        <taxon>ecological metagenomes</taxon>
    </lineage>
</organism>
<feature type="domain" description="Ice-binding protein C-terminal" evidence="1">
    <location>
        <begin position="150"/>
        <end position="172"/>
    </location>
</feature>
<dbReference type="InterPro" id="IPR013424">
    <property type="entry name" value="Ice-binding_C"/>
</dbReference>